<dbReference type="Gene3D" id="3.40.50.300">
    <property type="entry name" value="P-loop containing nucleotide triphosphate hydrolases"/>
    <property type="match status" value="1"/>
</dbReference>
<dbReference type="Pfam" id="PF13671">
    <property type="entry name" value="AAA_33"/>
    <property type="match status" value="1"/>
</dbReference>
<name>A0ABS7R302_9ACTN</name>
<dbReference type="InterPro" id="IPR027417">
    <property type="entry name" value="P-loop_NTPase"/>
</dbReference>
<keyword evidence="2" id="KW-1185">Reference proteome</keyword>
<comment type="caution">
    <text evidence="1">The sequence shown here is derived from an EMBL/GenBank/DDBJ whole genome shotgun (WGS) entry which is preliminary data.</text>
</comment>
<protein>
    <submittedName>
        <fullName evidence="1">AAA family ATPase</fullName>
    </submittedName>
</protein>
<dbReference type="EMBL" id="JAINVZ010000040">
    <property type="protein sequence ID" value="MBY8889306.1"/>
    <property type="molecule type" value="Genomic_DNA"/>
</dbReference>
<dbReference type="Proteomes" id="UP001198565">
    <property type="component" value="Unassembled WGS sequence"/>
</dbReference>
<proteinExistence type="predicted"/>
<accession>A0ABS7R302</accession>
<sequence length="181" mass="20220">MVVWVNGPFGGGKTTLVEELAERWPQALVYDPELVGFAVREIVPVPTGDFQDLVVWRQSVVDLALRLLAAYERPLLVPMTLVDADYLREIHDALQSAGVELRHFFLKVSAEELATRIDAQAFTPDDPERDARVRVWRKEQIARCVAAARGLPADTVLLDGELPTRVLADRVLEEVKVAPRA</sequence>
<dbReference type="SUPFAM" id="SSF52540">
    <property type="entry name" value="P-loop containing nucleoside triphosphate hydrolases"/>
    <property type="match status" value="1"/>
</dbReference>
<evidence type="ECO:0000313" key="1">
    <source>
        <dbReference type="EMBL" id="MBY8889306.1"/>
    </source>
</evidence>
<gene>
    <name evidence="1" type="ORF">K7472_31355</name>
</gene>
<organism evidence="1 2">
    <name type="scientific">Streptantibioticus parmotrematis</name>
    <dbReference type="NCBI Taxonomy" id="2873249"/>
    <lineage>
        <taxon>Bacteria</taxon>
        <taxon>Bacillati</taxon>
        <taxon>Actinomycetota</taxon>
        <taxon>Actinomycetes</taxon>
        <taxon>Kitasatosporales</taxon>
        <taxon>Streptomycetaceae</taxon>
        <taxon>Streptantibioticus</taxon>
    </lineage>
</organism>
<reference evidence="1 2" key="1">
    <citation type="submission" date="2021-08" db="EMBL/GenBank/DDBJ databases">
        <title>Streptomyces sp. PTM05 isolated from lichen.</title>
        <authorList>
            <person name="Somphong A."/>
            <person name="Phongsopitanun W."/>
            <person name="Tanasupawat S."/>
        </authorList>
    </citation>
    <scope>NUCLEOTIDE SEQUENCE [LARGE SCALE GENOMIC DNA]</scope>
    <source>
        <strain evidence="1 2">Ptm05</strain>
    </source>
</reference>
<evidence type="ECO:0000313" key="2">
    <source>
        <dbReference type="Proteomes" id="UP001198565"/>
    </source>
</evidence>